<comment type="caution">
    <text evidence="28">The sequence shown here is derived from an EMBL/GenBank/DDBJ whole genome shotgun (WGS) entry which is preliminary data.</text>
</comment>
<dbReference type="PROSITE" id="PS00324">
    <property type="entry name" value="ASPARTOKINASE"/>
    <property type="match status" value="1"/>
</dbReference>
<keyword evidence="11 28" id="KW-0808">Transferase</keyword>
<gene>
    <name evidence="28" type="primary">thrA</name>
    <name evidence="28" type="ORF">J6I44_18775</name>
</gene>
<comment type="pathway">
    <text evidence="3">Amino-acid biosynthesis; L-methionine biosynthesis via de novo pathway; L-homoserine from L-aspartate: step 1/3.</text>
</comment>
<comment type="pathway">
    <text evidence="5">Amino-acid biosynthesis; L-methionine biosynthesis via de novo pathway; L-homoserine from L-aspartate: step 3/3.</text>
</comment>
<evidence type="ECO:0000256" key="4">
    <source>
        <dbReference type="ARBA" id="ARBA00005056"/>
    </source>
</evidence>
<dbReference type="InterPro" id="IPR036291">
    <property type="entry name" value="NAD(P)-bd_dom_sf"/>
</dbReference>
<dbReference type="CDD" id="cd04921">
    <property type="entry name" value="ACT_AKi-HSDH-ThrA-like_1"/>
    <property type="match status" value="1"/>
</dbReference>
<accession>A0ABT3PSU5</accession>
<comment type="subunit">
    <text evidence="9">Homotetramer.</text>
</comment>
<dbReference type="InterPro" id="IPR019811">
    <property type="entry name" value="HDH_CS"/>
</dbReference>
<evidence type="ECO:0000256" key="14">
    <source>
        <dbReference type="ARBA" id="ARBA00022741"/>
    </source>
</evidence>
<keyword evidence="20" id="KW-0915">Sodium</keyword>
<evidence type="ECO:0000256" key="13">
    <source>
        <dbReference type="ARBA" id="ARBA00022723"/>
    </source>
</evidence>
<dbReference type="InterPro" id="IPR005106">
    <property type="entry name" value="Asp/hSer_DH_NAD-bd"/>
</dbReference>
<evidence type="ECO:0000256" key="26">
    <source>
        <dbReference type="ARBA" id="ARBA00048841"/>
    </source>
</evidence>
<evidence type="ECO:0000256" key="25">
    <source>
        <dbReference type="ARBA" id="ARBA00048561"/>
    </source>
</evidence>
<organism evidence="28 29">
    <name type="scientific">Fodinibius salsisoli</name>
    <dbReference type="NCBI Taxonomy" id="2820877"/>
    <lineage>
        <taxon>Bacteria</taxon>
        <taxon>Pseudomonadati</taxon>
        <taxon>Balneolota</taxon>
        <taxon>Balneolia</taxon>
        <taxon>Balneolales</taxon>
        <taxon>Balneolaceae</taxon>
        <taxon>Fodinibius</taxon>
    </lineage>
</organism>
<dbReference type="InterPro" id="IPR018042">
    <property type="entry name" value="Aspartate_kinase_CS"/>
</dbReference>
<evidence type="ECO:0000256" key="2">
    <source>
        <dbReference type="ARBA" id="ARBA00004766"/>
    </source>
</evidence>
<evidence type="ECO:0000256" key="22">
    <source>
        <dbReference type="ARBA" id="ARBA00023167"/>
    </source>
</evidence>
<dbReference type="CDD" id="cd04243">
    <property type="entry name" value="AAK_AK-HSDH-like"/>
    <property type="match status" value="1"/>
</dbReference>
<dbReference type="SUPFAM" id="SSF51735">
    <property type="entry name" value="NAD(P)-binding Rossmann-fold domains"/>
    <property type="match status" value="1"/>
</dbReference>
<name>A0ABT3PSU5_9BACT</name>
<dbReference type="PANTHER" id="PTHR43070">
    <property type="match status" value="1"/>
</dbReference>
<keyword evidence="16" id="KW-0067">ATP-binding</keyword>
<dbReference type="InterPro" id="IPR045865">
    <property type="entry name" value="ACT-like_dom_sf"/>
</dbReference>
<evidence type="ECO:0000256" key="6">
    <source>
        <dbReference type="ARBA" id="ARBA00005139"/>
    </source>
</evidence>
<keyword evidence="19" id="KW-0520">NAD</keyword>
<dbReference type="EMBL" id="JAGGJA010000018">
    <property type="protein sequence ID" value="MCW9708911.1"/>
    <property type="molecule type" value="Genomic_DNA"/>
</dbReference>
<evidence type="ECO:0000256" key="1">
    <source>
        <dbReference type="ARBA" id="ARBA00001920"/>
    </source>
</evidence>
<dbReference type="CDD" id="cd04922">
    <property type="entry name" value="ACT_AKi-HSDH-ThrA_2"/>
    <property type="match status" value="1"/>
</dbReference>
<evidence type="ECO:0000256" key="9">
    <source>
        <dbReference type="ARBA" id="ARBA00011881"/>
    </source>
</evidence>
<dbReference type="Gene3D" id="3.30.360.10">
    <property type="entry name" value="Dihydrodipicolinate Reductase, domain 2"/>
    <property type="match status" value="1"/>
</dbReference>
<dbReference type="InterPro" id="IPR001342">
    <property type="entry name" value="HDH_cat"/>
</dbReference>
<dbReference type="RefSeq" id="WP_265767724.1">
    <property type="nucleotide sequence ID" value="NZ_JAGGJA010000018.1"/>
</dbReference>
<comment type="similarity">
    <text evidence="7">In the C-terminal section; belongs to the homoserine dehydrogenase family.</text>
</comment>
<keyword evidence="21" id="KW-0457">Lysine biosynthesis</keyword>
<keyword evidence="15 28" id="KW-0418">Kinase</keyword>
<dbReference type="Pfam" id="PF03447">
    <property type="entry name" value="NAD_binding_3"/>
    <property type="match status" value="1"/>
</dbReference>
<keyword evidence="14" id="KW-0547">Nucleotide-binding</keyword>
<evidence type="ECO:0000256" key="8">
    <source>
        <dbReference type="ARBA" id="ARBA00010046"/>
    </source>
</evidence>
<dbReference type="InterPro" id="IPR054352">
    <property type="entry name" value="ACT_Aspartokinase"/>
</dbReference>
<evidence type="ECO:0000256" key="21">
    <source>
        <dbReference type="ARBA" id="ARBA00023154"/>
    </source>
</evidence>
<dbReference type="Gene3D" id="3.30.2130.10">
    <property type="entry name" value="VC0802-like"/>
    <property type="match status" value="1"/>
</dbReference>
<evidence type="ECO:0000256" key="10">
    <source>
        <dbReference type="ARBA" id="ARBA00022605"/>
    </source>
</evidence>
<evidence type="ECO:0000313" key="29">
    <source>
        <dbReference type="Proteomes" id="UP001207918"/>
    </source>
</evidence>
<dbReference type="InterPro" id="IPR001341">
    <property type="entry name" value="Asp_kinase"/>
</dbReference>
<evidence type="ECO:0000256" key="15">
    <source>
        <dbReference type="ARBA" id="ARBA00022777"/>
    </source>
</evidence>
<evidence type="ECO:0000256" key="20">
    <source>
        <dbReference type="ARBA" id="ARBA00023053"/>
    </source>
</evidence>
<keyword evidence="23" id="KW-0511">Multifunctional enzyme</keyword>
<dbReference type="PROSITE" id="PS51671">
    <property type="entry name" value="ACT"/>
    <property type="match status" value="2"/>
</dbReference>
<reference evidence="28 29" key="1">
    <citation type="submission" date="2021-03" db="EMBL/GenBank/DDBJ databases">
        <title>Aliifodinibius sp. nov., a new bacterium isolated from saline soil.</title>
        <authorList>
            <person name="Galisteo C."/>
            <person name="De La Haba R."/>
            <person name="Sanchez-Porro C."/>
            <person name="Ventosa A."/>
        </authorList>
    </citation>
    <scope>NUCLEOTIDE SEQUENCE [LARGE SCALE GENOMIC DNA]</scope>
    <source>
        <strain evidence="28 29">1BSP15-2V2</strain>
    </source>
</reference>
<keyword evidence="22" id="KW-0486">Methionine biosynthesis</keyword>
<comment type="catalytic activity">
    <reaction evidence="26">
        <text>L-homoserine + NADP(+) = L-aspartate 4-semialdehyde + NADPH + H(+)</text>
        <dbReference type="Rhea" id="RHEA:15761"/>
        <dbReference type="ChEBI" id="CHEBI:15378"/>
        <dbReference type="ChEBI" id="CHEBI:57476"/>
        <dbReference type="ChEBI" id="CHEBI:57783"/>
        <dbReference type="ChEBI" id="CHEBI:58349"/>
        <dbReference type="ChEBI" id="CHEBI:537519"/>
        <dbReference type="EC" id="1.1.1.3"/>
    </reaction>
    <physiologicalReaction direction="right-to-left" evidence="26">
        <dbReference type="Rhea" id="RHEA:15763"/>
    </physiologicalReaction>
</comment>
<dbReference type="Pfam" id="PF00742">
    <property type="entry name" value="Homoserine_dh"/>
    <property type="match status" value="1"/>
</dbReference>
<sequence length="823" mass="90222">MRILKFGGSSVGSEEAIKQVIQIISRKLENDRIHVVVSAFGGVTHLLEEMVEEAYAGEEAYRTKLKEVEERHIEVVRKLIKVKQQSHVLTQLKVLFNELEDVLHGVSLTRELTERTRDFVLGFGERFSAFILSHALQSEGIEAEYIDARELITTDNRFGNARVRTSDTYAAIQNKLGALDSVAIITGFIASTETGETTTLGRGGSDYTASLIAAALKAEAIEIWTDVTGIMTADPRKVSDHLPIKELSYEEAMELSHFGANVIYPPTIHPAMADSIPIYIKNTFEPDAAGTIISKDGKKDSTNVQGISSIDEVTLITLEGSGMVGVSGFAARIFSVLADAGVNIIMITQASSEHTVCFAVLPHQANRAMDALNDNFSREIAEGIIDEIIAEKDCSVVAVVGEGMKRTPGISGRLFRSLGRNGINVRAIAQGSSERNISVVVKEKDLSKTLNTIHDAFFLSKLKSVNLFLIGIGLIGSKLLELFEKQTELLFEKHNIKLKLCGIANSRHFKINAEGMPFTGWPDHLEENAKPMSLDQFLKEADQLNLPNSLFIDCTASQEVSDFYPEVMKANFSLVTANKKANSGSLKRYEELQELALEHNVMYLYETNVGAGLPVVKTLKEQVLAGDTITKIEGVLSGTLSYIFNTYDGATPFSEVVRTALEKGYTEPDPREDLNGRDVARKLIILAREAGIEIEMDDLSVENLVPEPAMQANSIDQFFDELAQFDDEFKKRYDQAASRGNKLCYIASYQDGKANVGLQEIGGQHPFNGLSGSDNIFAFHTKHYQDTPLVVKGPGAGAEVTASGILADILRISNVPAFSNEIV</sequence>
<dbReference type="Gene3D" id="3.40.50.720">
    <property type="entry name" value="NAD(P)-binding Rossmann-like Domain"/>
    <property type="match status" value="1"/>
</dbReference>
<dbReference type="EC" id="1.1.1.3" evidence="28"/>
<comment type="cofactor">
    <cofactor evidence="1">
        <name>a metal cation</name>
        <dbReference type="ChEBI" id="CHEBI:25213"/>
    </cofactor>
</comment>
<dbReference type="InterPro" id="IPR002912">
    <property type="entry name" value="ACT_dom"/>
</dbReference>
<evidence type="ECO:0000259" key="27">
    <source>
        <dbReference type="PROSITE" id="PS51671"/>
    </source>
</evidence>
<keyword evidence="17" id="KW-0521">NADP</keyword>
<dbReference type="PIRSF" id="PIRSF000727">
    <property type="entry name" value="ThrA"/>
    <property type="match status" value="1"/>
</dbReference>
<comment type="similarity">
    <text evidence="8">In the N-terminal section; belongs to the aspartokinase family.</text>
</comment>
<dbReference type="SUPFAM" id="SSF53633">
    <property type="entry name" value="Carbamate kinase-like"/>
    <property type="match status" value="1"/>
</dbReference>
<dbReference type="GO" id="GO:0004072">
    <property type="term" value="F:aspartate kinase activity"/>
    <property type="evidence" value="ECO:0007669"/>
    <property type="project" value="UniProtKB-EC"/>
</dbReference>
<evidence type="ECO:0000256" key="16">
    <source>
        <dbReference type="ARBA" id="ARBA00022840"/>
    </source>
</evidence>
<evidence type="ECO:0000256" key="7">
    <source>
        <dbReference type="ARBA" id="ARBA00007952"/>
    </source>
</evidence>
<dbReference type="PANTHER" id="PTHR43070:SF5">
    <property type="entry name" value="HOMOSERINE DEHYDROGENASE"/>
    <property type="match status" value="1"/>
</dbReference>
<evidence type="ECO:0000256" key="19">
    <source>
        <dbReference type="ARBA" id="ARBA00023027"/>
    </source>
</evidence>
<comment type="pathway">
    <text evidence="4">Amino-acid biosynthesis; L-threonine biosynthesis; L-threonine from L-aspartate: step 3/5.</text>
</comment>
<evidence type="ECO:0000313" key="28">
    <source>
        <dbReference type="EMBL" id="MCW9708911.1"/>
    </source>
</evidence>
<dbReference type="GO" id="GO:0004412">
    <property type="term" value="F:homoserine dehydrogenase activity"/>
    <property type="evidence" value="ECO:0007669"/>
    <property type="project" value="UniProtKB-EC"/>
</dbReference>
<dbReference type="NCBIfam" id="TIGR00657">
    <property type="entry name" value="asp_kinases"/>
    <property type="match status" value="1"/>
</dbReference>
<keyword evidence="29" id="KW-1185">Reference proteome</keyword>
<dbReference type="Pfam" id="PF00696">
    <property type="entry name" value="AA_kinase"/>
    <property type="match status" value="1"/>
</dbReference>
<evidence type="ECO:0000256" key="3">
    <source>
        <dbReference type="ARBA" id="ARBA00004986"/>
    </source>
</evidence>
<dbReference type="EC" id="2.7.2.4" evidence="28"/>
<protein>
    <submittedName>
        <fullName evidence="28">Bifunctional aspartate kinase/homoserine dehydrogenase I</fullName>
        <ecNumber evidence="28">1.1.1.3</ecNumber>
        <ecNumber evidence="28">2.7.2.4</ecNumber>
    </submittedName>
</protein>
<dbReference type="SUPFAM" id="SSF55021">
    <property type="entry name" value="ACT-like"/>
    <property type="match status" value="2"/>
</dbReference>
<dbReference type="NCBIfam" id="NF006959">
    <property type="entry name" value="PRK09436.1"/>
    <property type="match status" value="1"/>
</dbReference>
<dbReference type="Proteomes" id="UP001207918">
    <property type="component" value="Unassembled WGS sequence"/>
</dbReference>
<dbReference type="Pfam" id="PF22468">
    <property type="entry name" value="ACT_9"/>
    <property type="match status" value="2"/>
</dbReference>
<dbReference type="NCBIfam" id="NF007003">
    <property type="entry name" value="PRK09466.1"/>
    <property type="match status" value="1"/>
</dbReference>
<evidence type="ECO:0000256" key="5">
    <source>
        <dbReference type="ARBA" id="ARBA00005062"/>
    </source>
</evidence>
<dbReference type="InterPro" id="IPR049638">
    <property type="entry name" value="AK-HD"/>
</dbReference>
<feature type="domain" description="ACT" evidence="27">
    <location>
        <begin position="318"/>
        <end position="386"/>
    </location>
</feature>
<feature type="domain" description="ACT" evidence="27">
    <location>
        <begin position="399"/>
        <end position="477"/>
    </location>
</feature>
<dbReference type="Gene3D" id="3.40.1160.10">
    <property type="entry name" value="Acetylglutamate kinase-like"/>
    <property type="match status" value="1"/>
</dbReference>
<evidence type="ECO:0000256" key="17">
    <source>
        <dbReference type="ARBA" id="ARBA00022857"/>
    </source>
</evidence>
<dbReference type="SUPFAM" id="SSF55347">
    <property type="entry name" value="Glyceraldehyde-3-phosphate dehydrogenase-like, C-terminal domain"/>
    <property type="match status" value="1"/>
</dbReference>
<comment type="pathway">
    <text evidence="2">Amino-acid biosynthesis; L-lysine biosynthesis via DAP pathway; (S)-tetrahydrodipicolinate from L-aspartate: step 1/4.</text>
</comment>
<evidence type="ECO:0000256" key="12">
    <source>
        <dbReference type="ARBA" id="ARBA00022697"/>
    </source>
</evidence>
<dbReference type="InterPro" id="IPR001048">
    <property type="entry name" value="Asp/Glu/Uridylate_kinase"/>
</dbReference>
<evidence type="ECO:0000256" key="24">
    <source>
        <dbReference type="ARBA" id="ARBA00044938"/>
    </source>
</evidence>
<keyword evidence="12" id="KW-0791">Threonine biosynthesis</keyword>
<evidence type="ECO:0000256" key="18">
    <source>
        <dbReference type="ARBA" id="ARBA00023002"/>
    </source>
</evidence>
<dbReference type="PROSITE" id="PS01042">
    <property type="entry name" value="HOMOSER_DHGENASE"/>
    <property type="match status" value="1"/>
</dbReference>
<keyword evidence="10" id="KW-0028">Amino-acid biosynthesis</keyword>
<evidence type="ECO:0000256" key="23">
    <source>
        <dbReference type="ARBA" id="ARBA00023268"/>
    </source>
</evidence>
<evidence type="ECO:0000256" key="11">
    <source>
        <dbReference type="ARBA" id="ARBA00022679"/>
    </source>
</evidence>
<comment type="function">
    <text evidence="24">Bifunctional aspartate kinase and homoserine dehydrogenase that catalyzes the first and the third steps toward the synthesis of lysine, methionine and threonine from aspartate.</text>
</comment>
<comment type="catalytic activity">
    <reaction evidence="25">
        <text>L-aspartate + ATP = 4-phospho-L-aspartate + ADP</text>
        <dbReference type="Rhea" id="RHEA:23776"/>
        <dbReference type="ChEBI" id="CHEBI:29991"/>
        <dbReference type="ChEBI" id="CHEBI:30616"/>
        <dbReference type="ChEBI" id="CHEBI:57535"/>
        <dbReference type="ChEBI" id="CHEBI:456216"/>
        <dbReference type="EC" id="2.7.2.4"/>
    </reaction>
    <physiologicalReaction direction="left-to-right" evidence="25">
        <dbReference type="Rhea" id="RHEA:23777"/>
    </physiologicalReaction>
</comment>
<proteinExistence type="inferred from homology"/>
<comment type="pathway">
    <text evidence="6">Amino-acid biosynthesis; L-threonine biosynthesis; L-threonine from L-aspartate: step 1/5.</text>
</comment>
<keyword evidence="18 28" id="KW-0560">Oxidoreductase</keyword>
<dbReference type="InterPro" id="IPR036393">
    <property type="entry name" value="AceGlu_kinase-like_sf"/>
</dbReference>
<dbReference type="InterPro" id="IPR011147">
    <property type="entry name" value="Bifunc_Aspkin/hSer_DH"/>
</dbReference>
<keyword evidence="13" id="KW-0479">Metal-binding</keyword>